<protein>
    <submittedName>
        <fullName evidence="1">Asparagine--tRNA ligase</fullName>
    </submittedName>
</protein>
<reference evidence="1" key="1">
    <citation type="submission" date="2021-07" db="EMBL/GenBank/DDBJ databases">
        <authorList>
            <person name="Catto M.A."/>
            <person name="Jacobson A."/>
            <person name="Kennedy G."/>
            <person name="Labadie P."/>
            <person name="Hunt B.G."/>
            <person name="Srinivasan R."/>
        </authorList>
    </citation>
    <scope>NUCLEOTIDE SEQUENCE</scope>
    <source>
        <strain evidence="1">PL_HMW_Pooled</strain>
        <tissue evidence="1">Head</tissue>
    </source>
</reference>
<accession>A0AAE1HIB9</accession>
<comment type="caution">
    <text evidence="1">The sequence shown here is derived from an EMBL/GenBank/DDBJ whole genome shotgun (WGS) entry which is preliminary data.</text>
</comment>
<evidence type="ECO:0000313" key="2">
    <source>
        <dbReference type="Proteomes" id="UP001219518"/>
    </source>
</evidence>
<keyword evidence="1" id="KW-0436">Ligase</keyword>
<gene>
    <name evidence="1" type="ORF">KUF71_011071</name>
</gene>
<name>A0AAE1HIB9_9NEOP</name>
<proteinExistence type="predicted"/>
<evidence type="ECO:0000313" key="1">
    <source>
        <dbReference type="EMBL" id="KAK3921895.1"/>
    </source>
</evidence>
<keyword evidence="2" id="KW-1185">Reference proteome</keyword>
<reference evidence="1" key="2">
    <citation type="journal article" date="2023" name="BMC Genomics">
        <title>Pest status, molecular evolution, and epigenetic factors derived from the genome assembly of Frankliniella fusca, a thysanopteran phytovirus vector.</title>
        <authorList>
            <person name="Catto M.A."/>
            <person name="Labadie P.E."/>
            <person name="Jacobson A.L."/>
            <person name="Kennedy G.G."/>
            <person name="Srinivasan R."/>
            <person name="Hunt B.G."/>
        </authorList>
    </citation>
    <scope>NUCLEOTIDE SEQUENCE</scope>
    <source>
        <strain evidence="1">PL_HMW_Pooled</strain>
    </source>
</reference>
<dbReference type="GO" id="GO:0016874">
    <property type="term" value="F:ligase activity"/>
    <property type="evidence" value="ECO:0007669"/>
    <property type="project" value="UniProtKB-KW"/>
</dbReference>
<sequence>MYSARPEIYYNRWYSHEAQLTESSIGSSHMLGQNGLDHERSHRFSDWNKFDLCTYPTNSGRNSDPNKRQFLPPVSSVCNLCSARLFGPRDVNANIGLQQNFNGNIDSREVEYANNMFCSGIRNTSGINNGGNLTSDQDRENLWSNFGDSLEIDDDDSVRIIDEIWYTPREISSTPVVLSQSMPVSSLPENDKYVSVIRHTNSLGKSHHKTPNSNIVIDDVACTGPMDCNNNSNNTAKVPKYQENKKPTLLPLKGKIVALNHLKGLQKSEIFKQEFSLFHGPYNFKITKKCGIIKPNHISKTENVMKSIAFPLVLAFPFHTFQISVDTYFLFLNVSSHHHIFFNSVLSCLMYLSVISKLSHFLFKQTANSNELCFAGKPEEKCVESWKPEGFPLNISSILSDHQFLKSRELFTVKDVLFFRKSQNDSFIPLKICGVSPCTLNRSVSEEAKIPKTLQASNGSTIPVVLFKQQICSKFSEIELEKVLFEIIQSLKTHHLFKSSANDKVLVEKNVFHNTEKDRRAGDTVFVKHKSGKPREKTNRKIGMYIVKPMSIRRAHFAKNRNLFSVRPAWVDSDLKLYFEKLNFDNGNLLNKSKYGIFEIKPITNCTDNLAQVIDEPYKVKYLLRDKSIKISLIKEQTTKAGKKSRNRIDDITNQNSSVVNVFDNLSDMDKKNTLLLMKNDSGYENVGQEPIQIILQKLDIQGYPFLIDETPENLSEPVLKPFRSSLSNPAFNQDVEPLASICQDIERALNSSESISSIDTCRILADTFRKHKNSEKQKFGCMRKILSDSEKKDLLKESYGKGNTCFNVYEAVLKYLCVNCKGIGEFKNCIEFRHTEAVQSLVPQANFARSDDNLFLFYDVLMSDGQSMITLQVVINRRLPTEKPCVKSVGFHLESGEENCVNEEFISSKLQNELSFPSKRITSQEMELELELAMIHGEAPSNNLPTQLLNEKTGIQENSLCHAVEDKPLNNRKIGLSGLKAAENDPVSNQLISETKINPFAANEILQTNRHVAESNTGSSDTGKNLDFSEQSATKAYNNGLERKMSVHFSNFSLSKLSHHSFEDRCYSPPLKKPRHTYEDRKKRKERTISIKQYIERNPFRENEAVDASYKSENLFFMPKRNSVSPSSHIADHPRELGKSKAYERNQQSIEFQHSDELKNRKLLYSGDYHLQSGDVCLQHQTSSHFSQCYPSFEIGKSHQGIHKRRCRESDSLKIDHDHWQYLVLDKSVPSSLIGGSICKHCEKSFNRHSFRDGVYKCPKRRMCSIKMCHENTWKKSCNVMRLSSENETVKQNNRKTRSDITVKKRNNIRIYTDPECFKNIEASTLTREDEDALEKVVSEGDIFLYSPERKRTTQDPRFRKRTPAMDLVESNNYKNEITGCINTKFNSKSDIPCAAECDLKAFTEVCEKEVIDSSLKSVQTKNENAMKFNEKCLIFLKTQAMYCSANPGGELSPLLHENLEKQNKIKIDHNSKNCCEWQRQLDLTDSDLVLGALQPASCQGPGKH</sequence>
<dbReference type="EMBL" id="JAHWGI010001056">
    <property type="protein sequence ID" value="KAK3921895.1"/>
    <property type="molecule type" value="Genomic_DNA"/>
</dbReference>
<organism evidence="1 2">
    <name type="scientific">Frankliniella fusca</name>
    <dbReference type="NCBI Taxonomy" id="407009"/>
    <lineage>
        <taxon>Eukaryota</taxon>
        <taxon>Metazoa</taxon>
        <taxon>Ecdysozoa</taxon>
        <taxon>Arthropoda</taxon>
        <taxon>Hexapoda</taxon>
        <taxon>Insecta</taxon>
        <taxon>Pterygota</taxon>
        <taxon>Neoptera</taxon>
        <taxon>Paraneoptera</taxon>
        <taxon>Thysanoptera</taxon>
        <taxon>Terebrantia</taxon>
        <taxon>Thripoidea</taxon>
        <taxon>Thripidae</taxon>
        <taxon>Frankliniella</taxon>
    </lineage>
</organism>
<dbReference type="Proteomes" id="UP001219518">
    <property type="component" value="Unassembled WGS sequence"/>
</dbReference>